<name>A0A4S2JMH9_9HYME</name>
<dbReference type="EMBL" id="QBLH01003561">
    <property type="protein sequence ID" value="TGZ37362.1"/>
    <property type="molecule type" value="Genomic_DNA"/>
</dbReference>
<comment type="caution">
    <text evidence="1">The sequence shown here is derived from an EMBL/GenBank/DDBJ whole genome shotgun (WGS) entry which is preliminary data.</text>
</comment>
<proteinExistence type="predicted"/>
<gene>
    <name evidence="1" type="ORF">DBV15_05664</name>
</gene>
<dbReference type="AlphaFoldDB" id="A0A4S2JMH9"/>
<keyword evidence="2" id="KW-1185">Reference proteome</keyword>
<protein>
    <submittedName>
        <fullName evidence="1">Uncharacterized protein</fullName>
    </submittedName>
</protein>
<reference evidence="1 2" key="1">
    <citation type="journal article" date="2019" name="Philos. Trans. R. Soc. Lond., B, Biol. Sci.">
        <title>Ant behaviour and brain gene expression of defending hosts depend on the ecological success of the intruding social parasite.</title>
        <authorList>
            <person name="Kaur R."/>
            <person name="Stoldt M."/>
            <person name="Jongepier E."/>
            <person name="Feldmeyer B."/>
            <person name="Menzel F."/>
            <person name="Bornberg-Bauer E."/>
            <person name="Foitzik S."/>
        </authorList>
    </citation>
    <scope>NUCLEOTIDE SEQUENCE [LARGE SCALE GENOMIC DNA]</scope>
    <source>
        <tissue evidence="1">Whole body</tissue>
    </source>
</reference>
<sequence length="76" mass="8849">MTESGLLKEVLSIKMLNNLLLRLRVLFPILPKSYKTLLQTPPILGVQQLPDGSQLWYNRLLLISIWMAFHYLKVLN</sequence>
<evidence type="ECO:0000313" key="1">
    <source>
        <dbReference type="EMBL" id="TGZ37362.1"/>
    </source>
</evidence>
<organism evidence="1 2">
    <name type="scientific">Temnothorax longispinosus</name>
    <dbReference type="NCBI Taxonomy" id="300112"/>
    <lineage>
        <taxon>Eukaryota</taxon>
        <taxon>Metazoa</taxon>
        <taxon>Ecdysozoa</taxon>
        <taxon>Arthropoda</taxon>
        <taxon>Hexapoda</taxon>
        <taxon>Insecta</taxon>
        <taxon>Pterygota</taxon>
        <taxon>Neoptera</taxon>
        <taxon>Endopterygota</taxon>
        <taxon>Hymenoptera</taxon>
        <taxon>Apocrita</taxon>
        <taxon>Aculeata</taxon>
        <taxon>Formicoidea</taxon>
        <taxon>Formicidae</taxon>
        <taxon>Myrmicinae</taxon>
        <taxon>Temnothorax</taxon>
    </lineage>
</organism>
<dbReference type="Proteomes" id="UP000310200">
    <property type="component" value="Unassembled WGS sequence"/>
</dbReference>
<evidence type="ECO:0000313" key="2">
    <source>
        <dbReference type="Proteomes" id="UP000310200"/>
    </source>
</evidence>
<accession>A0A4S2JMH9</accession>